<proteinExistence type="predicted"/>
<keyword evidence="2" id="KW-1185">Reference proteome</keyword>
<dbReference type="EMBL" id="SJSO01000023">
    <property type="protein sequence ID" value="TCD18940.1"/>
    <property type="molecule type" value="Genomic_DNA"/>
</dbReference>
<evidence type="ECO:0000313" key="2">
    <source>
        <dbReference type="Proteomes" id="UP000293925"/>
    </source>
</evidence>
<evidence type="ECO:0000313" key="1">
    <source>
        <dbReference type="EMBL" id="TCD18940.1"/>
    </source>
</evidence>
<accession>A0A4R0PHP3</accession>
<name>A0A4R0PHP3_9SPHI</name>
<protein>
    <submittedName>
        <fullName evidence="1">Uncharacterized protein</fullName>
    </submittedName>
</protein>
<comment type="caution">
    <text evidence="1">The sequence shown here is derived from an EMBL/GenBank/DDBJ whole genome shotgun (WGS) entry which is preliminary data.</text>
</comment>
<sequence>MKIKNEQSELSLQYLQLLAKKRTGGAINLRGINFQVLYSVSKILDHLQNDETGNHIRLEGIEDLDLNIPQLELNSCQYIQLKTSQNSLNASTFWAMGVLQNFLEVYAADSTSQFKLVHNMNIKEDSLAALARGTIAGTNLNYWTERLNTITASKSVDLESFLKSISFEQINIETLMKRILDDLRGKWNVNLGTESIFLRSLFFHVFNWSIERKCIFHNDLVTLFTEVRDAFSKAPVNEALKNEWLSEISFTQQPATNLDDYFDGKACKPVHITNGLPARRKKWEKEVFESLETNDITLIRSSSGQGKSTIAWQVSHRLNPIHHVYQLNSCNNWEQVNSLIELLTVKVQQGQLPVVVIDGLSAQIKDWGMLADKTSGLPVKYLLTSRFEDWQRYGADLSKLSIQIIDIFLTYVEAKDIFLQLKSKGKLSPEINSWEPAWEVIHEKGLLIEYTFLLTRGQMIHERLAHQIKTLNQEDSPLAKIEILRIIAVADCLQLSIETKKLLKYINDNIGFSSDRQHVLQTLENEYFVNFNHKNVIGLHPVRSQHLTDLLHQFVGIDETLIKIYPLIQSELKYDFFINAPLILQAEEAKVFFEHFAEYLSKGDYAEMVTALDGVIHSEPQRYWLNNRLVFDAAFESGGIDLFIMNSIPFLNSDLFENLADTLPPDMQAALNHLLDKKKQLSTFKLTDTDVYKFATALATAIKSQDSKNKSFIGLEFLSLWFKKLEIEFNIDLKIEPEQMIRFLQDMDFQQAREIFSTLRIKEPVQYAKFLKSHKSHILSYLKIKTDTPTLYEDGDNLIMEYILSGDDVQKANDLSVNRISEVYSFLPGYQRYCTDAIMLPFPSADLISAVLQTAHKEMPPENITNNFDVHLNQIWISVISDNYKADSAYEWQSHLVEFRKVNLQYVKNVSRYIESLLEGRREKAKTHAIQIDSISKTLNLQYASSKKYPNFERKSFRIGKFSEQEKAVKSWLSALSNVRAQLVNLFTAEDQQKQNLVLINFKDALFGLNDMQQAFKDIENGSFSYFRTDELVKSEIEQHYQLYHSMTYYIAHIPLETRKAVRVGKLAVSEWWKTQENKGVSALREILKNLTATSDFKFYPPVRLKETYTLTYATFAVEGSDLSGSETMQSLLILLAPLADLTADFFTIVRVQQGVTIGAFRVQKEFFIQIQRILDGYDADLADLTPLLQIPDQEMIMDIPGISLPQVNVNRDKETLVLCLFDLWKIIQYRHRIDQSSETEKNWLNKVVSDYRSKIKSHLKTIACKKSDYLGWISWIEDGLVDAPDYTSFEINEKLLEIAVE</sequence>
<dbReference type="InterPro" id="IPR027417">
    <property type="entry name" value="P-loop_NTPase"/>
</dbReference>
<organism evidence="1 2">
    <name type="scientific">Pedobacter psychrodurus</name>
    <dbReference type="NCBI Taxonomy" id="2530456"/>
    <lineage>
        <taxon>Bacteria</taxon>
        <taxon>Pseudomonadati</taxon>
        <taxon>Bacteroidota</taxon>
        <taxon>Sphingobacteriia</taxon>
        <taxon>Sphingobacteriales</taxon>
        <taxon>Sphingobacteriaceae</taxon>
        <taxon>Pedobacter</taxon>
    </lineage>
</organism>
<gene>
    <name evidence="1" type="ORF">EZ456_20810</name>
</gene>
<dbReference type="OrthoDB" id="2677960at2"/>
<dbReference type="SUPFAM" id="SSF52540">
    <property type="entry name" value="P-loop containing nucleoside triphosphate hydrolases"/>
    <property type="match status" value="1"/>
</dbReference>
<dbReference type="RefSeq" id="WP_131533502.1">
    <property type="nucleotide sequence ID" value="NZ_SJSO01000023.1"/>
</dbReference>
<reference evidence="1 2" key="1">
    <citation type="submission" date="2019-02" db="EMBL/GenBank/DDBJ databases">
        <title>Pedobacter sp. RP-3-21 sp. nov., isolated from Arctic soil.</title>
        <authorList>
            <person name="Dahal R.H."/>
        </authorList>
    </citation>
    <scope>NUCLEOTIDE SEQUENCE [LARGE SCALE GENOMIC DNA]</scope>
    <source>
        <strain evidence="1 2">RP-3-21</strain>
    </source>
</reference>
<dbReference type="Proteomes" id="UP000293925">
    <property type="component" value="Unassembled WGS sequence"/>
</dbReference>